<dbReference type="InterPro" id="IPR036055">
    <property type="entry name" value="LDL_receptor-like_sf"/>
</dbReference>
<dbReference type="PANTHER" id="PTHR24270:SF61">
    <property type="entry name" value="EGF-LIKE DOMAIN-CONTAINING PROTEIN"/>
    <property type="match status" value="1"/>
</dbReference>
<name>A0A915MG87_MELJA</name>
<organism evidence="9 10">
    <name type="scientific">Meloidogyne javanica</name>
    <name type="common">Root-knot nematode worm</name>
    <dbReference type="NCBI Taxonomy" id="6303"/>
    <lineage>
        <taxon>Eukaryota</taxon>
        <taxon>Metazoa</taxon>
        <taxon>Ecdysozoa</taxon>
        <taxon>Nematoda</taxon>
        <taxon>Chromadorea</taxon>
        <taxon>Rhabditida</taxon>
        <taxon>Tylenchina</taxon>
        <taxon>Tylenchomorpha</taxon>
        <taxon>Tylenchoidea</taxon>
        <taxon>Meloidogynidae</taxon>
        <taxon>Meloidogyninae</taxon>
        <taxon>Meloidogyne</taxon>
        <taxon>Meloidogyne incognita group</taxon>
    </lineage>
</organism>
<dbReference type="GO" id="GO:0012505">
    <property type="term" value="C:endomembrane system"/>
    <property type="evidence" value="ECO:0007669"/>
    <property type="project" value="UniProtKB-SubCell"/>
</dbReference>
<dbReference type="SUPFAM" id="SSF57424">
    <property type="entry name" value="LDL receptor-like module"/>
    <property type="match status" value="4"/>
</dbReference>
<dbReference type="AlphaFoldDB" id="A0A915MG87"/>
<dbReference type="SMART" id="SM00192">
    <property type="entry name" value="LDLa"/>
    <property type="match status" value="4"/>
</dbReference>
<dbReference type="PRINTS" id="PR00261">
    <property type="entry name" value="LDLRECEPTOR"/>
</dbReference>
<feature type="disulfide bond" evidence="8">
    <location>
        <begin position="163"/>
        <end position="178"/>
    </location>
</feature>
<dbReference type="GO" id="GO:0005886">
    <property type="term" value="C:plasma membrane"/>
    <property type="evidence" value="ECO:0007669"/>
    <property type="project" value="TreeGrafter"/>
</dbReference>
<dbReference type="InterPro" id="IPR023415">
    <property type="entry name" value="LDLR_class-A_CS"/>
</dbReference>
<comment type="caution">
    <text evidence="8">Lacks conserved residue(s) required for the propagation of feature annotation.</text>
</comment>
<keyword evidence="9" id="KW-1185">Reference proteome</keyword>
<evidence type="ECO:0000313" key="9">
    <source>
        <dbReference type="Proteomes" id="UP000887561"/>
    </source>
</evidence>
<evidence type="ECO:0000256" key="2">
    <source>
        <dbReference type="ARBA" id="ARBA00004308"/>
    </source>
</evidence>
<dbReference type="GO" id="GO:0016192">
    <property type="term" value="P:vesicle-mediated transport"/>
    <property type="evidence" value="ECO:0007669"/>
    <property type="project" value="UniProtKB-ARBA"/>
</dbReference>
<evidence type="ECO:0000256" key="7">
    <source>
        <dbReference type="ARBA" id="ARBA00023157"/>
    </source>
</evidence>
<accession>A0A915MG87</accession>
<feature type="disulfide bond" evidence="8">
    <location>
        <begin position="104"/>
        <end position="119"/>
    </location>
</feature>
<keyword evidence="6" id="KW-0472">Membrane</keyword>
<evidence type="ECO:0000256" key="1">
    <source>
        <dbReference type="ARBA" id="ARBA00004167"/>
    </source>
</evidence>
<evidence type="ECO:0000313" key="10">
    <source>
        <dbReference type="WBParaSite" id="scaffold35795_cov188.g22687"/>
    </source>
</evidence>
<keyword evidence="4" id="KW-0677">Repeat</keyword>
<feature type="disulfide bond" evidence="8">
    <location>
        <begin position="144"/>
        <end position="156"/>
    </location>
</feature>
<keyword evidence="5" id="KW-1133">Transmembrane helix</keyword>
<keyword evidence="7 8" id="KW-1015">Disulfide bond</keyword>
<reference evidence="10" key="1">
    <citation type="submission" date="2022-11" db="UniProtKB">
        <authorList>
            <consortium name="WormBaseParasite"/>
        </authorList>
    </citation>
    <scope>IDENTIFICATION</scope>
</reference>
<dbReference type="InterPro" id="IPR050685">
    <property type="entry name" value="LDLR"/>
</dbReference>
<dbReference type="PROSITE" id="PS50068">
    <property type="entry name" value="LDLRA_2"/>
    <property type="match status" value="4"/>
</dbReference>
<dbReference type="InterPro" id="IPR002172">
    <property type="entry name" value="LDrepeatLR_classA_rpt"/>
</dbReference>
<dbReference type="WBParaSite" id="scaffold35795_cov188.g22687">
    <property type="protein sequence ID" value="scaffold35795_cov188.g22687"/>
    <property type="gene ID" value="scaffold35795_cov188.g22687"/>
</dbReference>
<comment type="subcellular location">
    <subcellularLocation>
        <location evidence="2">Endomembrane system</location>
    </subcellularLocation>
    <subcellularLocation>
        <location evidence="1">Membrane</location>
        <topology evidence="1">Single-pass membrane protein</topology>
    </subcellularLocation>
</comment>
<dbReference type="Proteomes" id="UP000887561">
    <property type="component" value="Unplaced"/>
</dbReference>
<feature type="disulfide bond" evidence="8">
    <location>
        <begin position="15"/>
        <end position="30"/>
    </location>
</feature>
<evidence type="ECO:0000256" key="3">
    <source>
        <dbReference type="ARBA" id="ARBA00022692"/>
    </source>
</evidence>
<keyword evidence="3" id="KW-0812">Transmembrane</keyword>
<protein>
    <submittedName>
        <fullName evidence="10">Uncharacterized protein</fullName>
    </submittedName>
</protein>
<feature type="disulfide bond" evidence="8">
    <location>
        <begin position="222"/>
        <end position="237"/>
    </location>
</feature>
<dbReference type="Pfam" id="PF00057">
    <property type="entry name" value="Ldl_recept_a"/>
    <property type="match status" value="4"/>
</dbReference>
<evidence type="ECO:0000256" key="8">
    <source>
        <dbReference type="PROSITE-ProRule" id="PRU00124"/>
    </source>
</evidence>
<dbReference type="CDD" id="cd00112">
    <property type="entry name" value="LDLa"/>
    <property type="match status" value="4"/>
</dbReference>
<proteinExistence type="predicted"/>
<evidence type="ECO:0000256" key="6">
    <source>
        <dbReference type="ARBA" id="ARBA00023136"/>
    </source>
</evidence>
<dbReference type="Gene3D" id="4.10.400.10">
    <property type="entry name" value="Low-density Lipoprotein Receptor"/>
    <property type="match status" value="4"/>
</dbReference>
<dbReference type="PROSITE" id="PS01209">
    <property type="entry name" value="LDLRA_1"/>
    <property type="match status" value="2"/>
</dbReference>
<evidence type="ECO:0000256" key="4">
    <source>
        <dbReference type="ARBA" id="ARBA00022737"/>
    </source>
</evidence>
<feature type="disulfide bond" evidence="8">
    <location>
        <begin position="151"/>
        <end position="169"/>
    </location>
</feature>
<evidence type="ECO:0000256" key="5">
    <source>
        <dbReference type="ARBA" id="ARBA00022989"/>
    </source>
</evidence>
<sequence length="258" mass="29296">MCRKTKACIDNKLVCDHKYDCTDGSDELTCGMFENKWLVKWLVIHGLSELKDLLMRGISQGYAGFYTPGFKNAMPDFIKESCGPEQVRCPETAPNRCIHYTSICDNKDDCGDGFDESTCRNDGESRDEEKVITIRPENVMNGHCAPGEFQCREGGCIPASSHCDQKYDCEDGSDETECKEHQAQIQRQRAEQEKNRRIEDCRRRGGFLCQGTDRCIERAYFCNGRSDCPNGDDEKNCPVSEEVPGWFLFLFARVRGNA</sequence>
<dbReference type="PANTHER" id="PTHR24270">
    <property type="entry name" value="LOW-DENSITY LIPOPROTEIN RECEPTOR-RELATED"/>
    <property type="match status" value="1"/>
</dbReference>